<evidence type="ECO:0000259" key="1">
    <source>
        <dbReference type="SMART" id="SM00672"/>
    </source>
</evidence>
<dbReference type="EMBL" id="BJWL01000007">
    <property type="protein sequence ID" value="GFY90283.1"/>
    <property type="molecule type" value="Genomic_DNA"/>
</dbReference>
<dbReference type="PANTHER" id="PTHR12203:SF108">
    <property type="entry name" value="O-GLUCOSYLTRANSFERASE RUMI HOMOLOG"/>
    <property type="match status" value="1"/>
</dbReference>
<comment type="caution">
    <text evidence="2">The sequence shown here is derived from an EMBL/GenBank/DDBJ whole genome shotgun (WGS) entry which is preliminary data.</text>
</comment>
<dbReference type="Proteomes" id="UP000585474">
    <property type="component" value="Unassembled WGS sequence"/>
</dbReference>
<reference evidence="2 3" key="1">
    <citation type="submission" date="2019-07" db="EMBL/GenBank/DDBJ databases">
        <title>De Novo Assembly of kiwifruit Actinidia rufa.</title>
        <authorList>
            <person name="Sugita-Konishi S."/>
            <person name="Sato K."/>
            <person name="Mori E."/>
            <person name="Abe Y."/>
            <person name="Kisaki G."/>
            <person name="Hamano K."/>
            <person name="Suezawa K."/>
            <person name="Otani M."/>
            <person name="Fukuda T."/>
            <person name="Manabe T."/>
            <person name="Gomi K."/>
            <person name="Tabuchi M."/>
            <person name="Akimitsu K."/>
            <person name="Kataoka I."/>
        </authorList>
    </citation>
    <scope>NUCLEOTIDE SEQUENCE [LARGE SCALE GENOMIC DNA]</scope>
    <source>
        <strain evidence="3">cv. Fuchu</strain>
    </source>
</reference>
<name>A0A7J0EV45_9ERIC</name>
<dbReference type="AlphaFoldDB" id="A0A7J0EV45"/>
<sequence>MHENEGSCYVKLDGEAYANEWGFHTSHSLLHHPLDYRLHIRSSDRCCTSFQKTFLPSTSSATPPARPFCSFTCPAYHLVKRKADDSSAETCPEYFRWIHEDVRPWKATGITKEMVVEGAENKAHVRIVAVNGRVPELQIKPWEMLRKELEGGNNRVKWEERKPKAYWKGNTRVCALRKELLKCNVSEEQDWGALLYDLDWQHERGQKFNNTSLASQCTHRYKIYVEGAAWSVSEKYILACDSASLIVTPHYYDFFTRSLLPTIHYWPINEKTMCKSIKFAVDWGNNHPEEAQEIGKAGSKFIQEELKMKNVYDYMFHLLYEYGKLLKYQPTVPEGSIEVCSETLACSGRGLKKKFKFNSMVMHLSDSGPCIMPPPYDSSSLQLFLERKLNLTKQVESWEAGERK</sequence>
<dbReference type="GO" id="GO:0016740">
    <property type="term" value="F:transferase activity"/>
    <property type="evidence" value="ECO:0007669"/>
    <property type="project" value="UniProtKB-KW"/>
</dbReference>
<organism evidence="2 3">
    <name type="scientific">Actinidia rufa</name>
    <dbReference type="NCBI Taxonomy" id="165716"/>
    <lineage>
        <taxon>Eukaryota</taxon>
        <taxon>Viridiplantae</taxon>
        <taxon>Streptophyta</taxon>
        <taxon>Embryophyta</taxon>
        <taxon>Tracheophyta</taxon>
        <taxon>Spermatophyta</taxon>
        <taxon>Magnoliopsida</taxon>
        <taxon>eudicotyledons</taxon>
        <taxon>Gunneridae</taxon>
        <taxon>Pentapetalae</taxon>
        <taxon>asterids</taxon>
        <taxon>Ericales</taxon>
        <taxon>Actinidiaceae</taxon>
        <taxon>Actinidia</taxon>
    </lineage>
</organism>
<dbReference type="PANTHER" id="PTHR12203">
    <property type="entry name" value="KDEL LYS-ASP-GLU-LEU CONTAINING - RELATED"/>
    <property type="match status" value="1"/>
</dbReference>
<proteinExistence type="predicted"/>
<dbReference type="InterPro" id="IPR051091">
    <property type="entry name" value="O-Glucosyltr/Glycosyltrsf_90"/>
</dbReference>
<dbReference type="SMART" id="SM00672">
    <property type="entry name" value="CAP10"/>
    <property type="match status" value="1"/>
</dbReference>
<dbReference type="Pfam" id="PF05686">
    <property type="entry name" value="Glyco_transf_90"/>
    <property type="match status" value="1"/>
</dbReference>
<protein>
    <submittedName>
        <fullName evidence="2">O-glucosyltransferase rumi-like protein</fullName>
    </submittedName>
</protein>
<accession>A0A7J0EV45</accession>
<evidence type="ECO:0000313" key="2">
    <source>
        <dbReference type="EMBL" id="GFY90283.1"/>
    </source>
</evidence>
<keyword evidence="2" id="KW-0808">Transferase</keyword>
<gene>
    <name evidence="2" type="ORF">Acr_07g0004800</name>
</gene>
<evidence type="ECO:0000313" key="3">
    <source>
        <dbReference type="Proteomes" id="UP000585474"/>
    </source>
</evidence>
<dbReference type="OrthoDB" id="202415at2759"/>
<keyword evidence="3" id="KW-1185">Reference proteome</keyword>
<dbReference type="InterPro" id="IPR006598">
    <property type="entry name" value="CAP10"/>
</dbReference>
<feature type="domain" description="Glycosyl transferase CAP10" evidence="1">
    <location>
        <begin position="113"/>
        <end position="329"/>
    </location>
</feature>